<protein>
    <submittedName>
        <fullName evidence="13">Mitochondrial carrier protein MTM1-like</fullName>
    </submittedName>
</protein>
<keyword evidence="8" id="KW-0496">Mitochondrion</keyword>
<keyword evidence="6" id="KW-0999">Mitochondrion inner membrane</keyword>
<dbReference type="STRING" id="4432.A0A1U8AHF4"/>
<dbReference type="OMA" id="YWWGYES"/>
<evidence type="ECO:0000256" key="8">
    <source>
        <dbReference type="ARBA" id="ARBA00023128"/>
    </source>
</evidence>
<evidence type="ECO:0000256" key="5">
    <source>
        <dbReference type="ARBA" id="ARBA00022737"/>
    </source>
</evidence>
<sequence length="410" mass="44279">MGGSRHNFPSWMSAAASRVDFDGNVSSMSDAMFKDRREVSSPQSNNPNTLPDANLGFGERAFSAAGAAFLSAILVNPLDVAKTRLQAQAAGVPYSHSRHQVNGCMASLGPDTMFSDLRCSPSCTRAGYFGAEMACPPDCFRYKGTLDVFYKIIRQEGFARLWRGTNAGLALAVPTVGIYLPCYDIFRNWIEEFTTKNSPSLTPYVPLVAGSVARSLACITCYPIELARTRMQAFKETQTGAKPPGVWKTLLGVLSPVRSANSNLNNFQSYRVLWTGVGAQLARDVPFSAICWSTLEPIRRRILGLVGEDANAGSIFGANFSAGFIAGSLAAAATCPLDVVKTRRQIEKDPTRALRMTTRKTLVEVWRDGGIKGLFTGAGPRVGRAGPSVGIVVSFYEVVKYVLPQRSASS</sequence>
<dbReference type="Proteomes" id="UP000189703">
    <property type="component" value="Unplaced"/>
</dbReference>
<keyword evidence="5" id="KW-0677">Repeat</keyword>
<evidence type="ECO:0000256" key="4">
    <source>
        <dbReference type="ARBA" id="ARBA00022692"/>
    </source>
</evidence>
<comment type="similarity">
    <text evidence="2 11">Belongs to the mitochondrial carrier (TC 2.A.29) family.</text>
</comment>
<name>A0A1U8AHF4_NELNU</name>
<evidence type="ECO:0000256" key="3">
    <source>
        <dbReference type="ARBA" id="ARBA00022448"/>
    </source>
</evidence>
<feature type="repeat" description="Solcar" evidence="10">
    <location>
        <begin position="55"/>
        <end position="189"/>
    </location>
</feature>
<evidence type="ECO:0000313" key="12">
    <source>
        <dbReference type="Proteomes" id="UP000189703"/>
    </source>
</evidence>
<dbReference type="GO" id="GO:0005743">
    <property type="term" value="C:mitochondrial inner membrane"/>
    <property type="evidence" value="ECO:0007669"/>
    <property type="project" value="UniProtKB-SubCell"/>
</dbReference>
<dbReference type="Gene3D" id="1.50.40.10">
    <property type="entry name" value="Mitochondrial carrier domain"/>
    <property type="match status" value="3"/>
</dbReference>
<dbReference type="InterPro" id="IPR045315">
    <property type="entry name" value="Mtm1-like"/>
</dbReference>
<gene>
    <name evidence="13" type="primary">LOC104600307</name>
</gene>
<organism evidence="12 13">
    <name type="scientific">Nelumbo nucifera</name>
    <name type="common">Sacred lotus</name>
    <dbReference type="NCBI Taxonomy" id="4432"/>
    <lineage>
        <taxon>Eukaryota</taxon>
        <taxon>Viridiplantae</taxon>
        <taxon>Streptophyta</taxon>
        <taxon>Embryophyta</taxon>
        <taxon>Tracheophyta</taxon>
        <taxon>Spermatophyta</taxon>
        <taxon>Magnoliopsida</taxon>
        <taxon>Proteales</taxon>
        <taxon>Nelumbonaceae</taxon>
        <taxon>Nelumbo</taxon>
    </lineage>
</organism>
<dbReference type="PANTHER" id="PTHR45760:SF2">
    <property type="entry name" value="FI19922P1-RELATED"/>
    <property type="match status" value="1"/>
</dbReference>
<dbReference type="InterPro" id="IPR018108">
    <property type="entry name" value="MCP_transmembrane"/>
</dbReference>
<keyword evidence="4 10" id="KW-0812">Transmembrane</keyword>
<dbReference type="eggNOG" id="KOG0761">
    <property type="taxonomic scope" value="Eukaryota"/>
</dbReference>
<evidence type="ECO:0000256" key="7">
    <source>
        <dbReference type="ARBA" id="ARBA00022989"/>
    </source>
</evidence>
<evidence type="ECO:0000256" key="11">
    <source>
        <dbReference type="RuleBase" id="RU000488"/>
    </source>
</evidence>
<accession>A0A1U8AHF4</accession>
<dbReference type="PROSITE" id="PS50920">
    <property type="entry name" value="SOLCAR"/>
    <property type="match status" value="3"/>
</dbReference>
<keyword evidence="7" id="KW-1133">Transmembrane helix</keyword>
<evidence type="ECO:0000256" key="10">
    <source>
        <dbReference type="PROSITE-ProRule" id="PRU00282"/>
    </source>
</evidence>
<reference evidence="13" key="1">
    <citation type="submission" date="2025-08" db="UniProtKB">
        <authorList>
            <consortium name="RefSeq"/>
        </authorList>
    </citation>
    <scope>IDENTIFICATION</scope>
</reference>
<dbReference type="InParanoid" id="A0A1U8AHF4"/>
<dbReference type="Pfam" id="PF00153">
    <property type="entry name" value="Mito_carr"/>
    <property type="match status" value="4"/>
</dbReference>
<dbReference type="SUPFAM" id="SSF103506">
    <property type="entry name" value="Mitochondrial carrier"/>
    <property type="match status" value="1"/>
</dbReference>
<dbReference type="RefSeq" id="XP_010261485.1">
    <property type="nucleotide sequence ID" value="XM_010263183.2"/>
</dbReference>
<dbReference type="PANTHER" id="PTHR45760">
    <property type="entry name" value="FI19922P1-RELATED"/>
    <property type="match status" value="1"/>
</dbReference>
<dbReference type="GO" id="GO:0005739">
    <property type="term" value="C:mitochondrion"/>
    <property type="evidence" value="ECO:0000318"/>
    <property type="project" value="GO_Central"/>
</dbReference>
<evidence type="ECO:0000256" key="6">
    <source>
        <dbReference type="ARBA" id="ARBA00022792"/>
    </source>
</evidence>
<keyword evidence="12" id="KW-1185">Reference proteome</keyword>
<evidence type="ECO:0000256" key="9">
    <source>
        <dbReference type="ARBA" id="ARBA00023136"/>
    </source>
</evidence>
<keyword evidence="9 10" id="KW-0472">Membrane</keyword>
<proteinExistence type="inferred from homology"/>
<dbReference type="OrthoDB" id="1747031at2759"/>
<dbReference type="KEGG" id="nnu:104600307"/>
<evidence type="ECO:0000256" key="1">
    <source>
        <dbReference type="ARBA" id="ARBA00004448"/>
    </source>
</evidence>
<comment type="subcellular location">
    <subcellularLocation>
        <location evidence="1">Mitochondrion inner membrane</location>
        <topology evidence="1">Multi-pass membrane protein</topology>
    </subcellularLocation>
</comment>
<dbReference type="GeneID" id="104600307"/>
<dbReference type="AlphaFoldDB" id="A0A1U8AHF4"/>
<dbReference type="FunCoup" id="A0A1U8AHF4">
    <property type="interactions" value="2589"/>
</dbReference>
<evidence type="ECO:0000256" key="2">
    <source>
        <dbReference type="ARBA" id="ARBA00006375"/>
    </source>
</evidence>
<evidence type="ECO:0000313" key="13">
    <source>
        <dbReference type="RefSeq" id="XP_010261485.1"/>
    </source>
</evidence>
<dbReference type="InterPro" id="IPR023395">
    <property type="entry name" value="MCP_dom_sf"/>
</dbReference>
<feature type="repeat" description="Solcar" evidence="10">
    <location>
        <begin position="314"/>
        <end position="402"/>
    </location>
</feature>
<dbReference type="GO" id="GO:0170036">
    <property type="term" value="P:import into the mitochondrion"/>
    <property type="evidence" value="ECO:0000318"/>
    <property type="project" value="GO_Central"/>
</dbReference>
<keyword evidence="3 11" id="KW-0813">Transport</keyword>
<feature type="repeat" description="Solcar" evidence="10">
    <location>
        <begin position="201"/>
        <end position="301"/>
    </location>
</feature>